<evidence type="ECO:0000256" key="1">
    <source>
        <dbReference type="SAM" id="Coils"/>
    </source>
</evidence>
<evidence type="ECO:0000256" key="2">
    <source>
        <dbReference type="SAM" id="MobiDB-lite"/>
    </source>
</evidence>
<dbReference type="Proteomes" id="UP000061432">
    <property type="component" value="Chromosome"/>
</dbReference>
<dbReference type="KEGG" id="maqu:Maq22A_c28065"/>
<name>A0A1Y0Z8M2_9HYPH</name>
<proteinExistence type="predicted"/>
<reference evidence="4" key="2">
    <citation type="submission" date="2015-01" db="EMBL/GenBank/DDBJ databases">
        <title>Complete genome sequence of Methylobacterium aquaticum strain 22A.</title>
        <authorList>
            <person name="Tani A."/>
            <person name="Ogura Y."/>
            <person name="Hayashi T."/>
        </authorList>
    </citation>
    <scope>NUCLEOTIDE SEQUENCE [LARGE SCALE GENOMIC DNA]</scope>
    <source>
        <strain evidence="4">MA-22A</strain>
    </source>
</reference>
<feature type="region of interest" description="Disordered" evidence="2">
    <location>
        <begin position="141"/>
        <end position="165"/>
    </location>
</feature>
<sequence length="165" mass="17974">MGIDFFASERAARRGDLENGATPEVHPHLAILVRSVVERTARDGLSPVDAGAPPRDWDRLIAHVRAAADEAEATEAEIRRRQAQARSLLRSAHRRLDEAQLYIVAAEDRAQAAQSRAAALIAAAEERAHQAEDAARSALAWLQRTERPETAATASPPVLRARRPG</sequence>
<evidence type="ECO:0000313" key="3">
    <source>
        <dbReference type="EMBL" id="BAR47119.1"/>
    </source>
</evidence>
<accession>A0A1Y0Z8M2</accession>
<feature type="coiled-coil region" evidence="1">
    <location>
        <begin position="64"/>
        <end position="123"/>
    </location>
</feature>
<gene>
    <name evidence="3" type="ORF">Maq22A_c28065</name>
</gene>
<evidence type="ECO:0000313" key="4">
    <source>
        <dbReference type="Proteomes" id="UP000061432"/>
    </source>
</evidence>
<keyword evidence="1" id="KW-0175">Coiled coil</keyword>
<dbReference type="OrthoDB" id="8006048at2"/>
<organism evidence="3 4">
    <name type="scientific">Methylobacterium aquaticum</name>
    <dbReference type="NCBI Taxonomy" id="270351"/>
    <lineage>
        <taxon>Bacteria</taxon>
        <taxon>Pseudomonadati</taxon>
        <taxon>Pseudomonadota</taxon>
        <taxon>Alphaproteobacteria</taxon>
        <taxon>Hyphomicrobiales</taxon>
        <taxon>Methylobacteriaceae</taxon>
        <taxon>Methylobacterium</taxon>
    </lineage>
</organism>
<dbReference type="RefSeq" id="WP_060846344.1">
    <property type="nucleotide sequence ID" value="NZ_AP014704.1"/>
</dbReference>
<reference evidence="3 4" key="1">
    <citation type="journal article" date="2015" name="Genome Announc.">
        <title>Complete Genome Sequence of Methylobacterium aquaticum Strain 22A, Isolated from Racomitrium japonicum Moss.</title>
        <authorList>
            <person name="Tani A."/>
            <person name="Ogura Y."/>
            <person name="Hayashi T."/>
            <person name="Kimbara K."/>
        </authorList>
    </citation>
    <scope>NUCLEOTIDE SEQUENCE [LARGE SCALE GENOMIC DNA]</scope>
    <source>
        <strain evidence="3 4">MA-22A</strain>
    </source>
</reference>
<dbReference type="EMBL" id="AP014704">
    <property type="protein sequence ID" value="BAR47119.1"/>
    <property type="molecule type" value="Genomic_DNA"/>
</dbReference>
<dbReference type="STRING" id="270351.Maq22A_c28065"/>
<dbReference type="AlphaFoldDB" id="A0A1Y0Z8M2"/>
<protein>
    <submittedName>
        <fullName evidence="3">Uncharacterized protein</fullName>
    </submittedName>
</protein>